<dbReference type="STRING" id="594679.SD28_01225"/>
<dbReference type="HOGENOM" id="CLU_094498_1_0_6"/>
<dbReference type="InterPro" id="IPR025460">
    <property type="entry name" value="DUF4280"/>
</dbReference>
<gene>
    <name evidence="1" type="ORF">SD28_01225</name>
</gene>
<dbReference type="EMBL" id="CP010427">
    <property type="protein sequence ID" value="AJC48376.1"/>
    <property type="molecule type" value="Genomic_DNA"/>
</dbReference>
<dbReference type="OrthoDB" id="4825649at2"/>
<dbReference type="KEGG" id="fgu:SD28_01225"/>
<evidence type="ECO:0008006" key="3">
    <source>
        <dbReference type="Google" id="ProtNLM"/>
    </source>
</evidence>
<organism evidence="1 2">
    <name type="scientific">Allofrancisella guangzhouensis</name>
    <dbReference type="NCBI Taxonomy" id="594679"/>
    <lineage>
        <taxon>Bacteria</taxon>
        <taxon>Pseudomonadati</taxon>
        <taxon>Pseudomonadota</taxon>
        <taxon>Gammaproteobacteria</taxon>
        <taxon>Thiotrichales</taxon>
        <taxon>Francisellaceae</taxon>
        <taxon>Allofrancisella</taxon>
    </lineage>
</organism>
<name>A0A0A8E894_9GAMM</name>
<evidence type="ECO:0000313" key="1">
    <source>
        <dbReference type="EMBL" id="AJC48376.1"/>
    </source>
</evidence>
<accession>A0A0A8E894</accession>
<sequence length="126" mass="13178">MSNFVVNNALLKCSFGTTPTPLTILPKGSLVKGQSQLAATINDHIPMVNIKPFGMCNSPSNPAGMGKPIVPTPCPCVPIIPSPWTPPATKTKVNGQPALLKNAICMCVWGGQISINTPGQMIITAK</sequence>
<evidence type="ECO:0000313" key="2">
    <source>
        <dbReference type="Proteomes" id="UP000031104"/>
    </source>
</evidence>
<dbReference type="Proteomes" id="UP000031104">
    <property type="component" value="Chromosome"/>
</dbReference>
<dbReference type="RefSeq" id="WP_039123299.1">
    <property type="nucleotide sequence ID" value="NZ_CP010427.1"/>
</dbReference>
<reference evidence="1 2" key="1">
    <citation type="submission" date="2014-12" db="EMBL/GenBank/DDBJ databases">
        <title>Complete genome sequence of Francisella guanzhouensis strain 08HL01032 isolated from air-conditioning system in China.</title>
        <authorList>
            <person name="Svensson D."/>
            <person name="Ohrman C."/>
            <person name="Backman S."/>
            <person name="Karlsson E."/>
            <person name="Nilsson E."/>
            <person name="Bystrom M."/>
            <person name="Larkeryd A."/>
            <person name="Stenberg P."/>
            <person name="Scholtz H.C."/>
            <person name="Forsman M."/>
            <person name="Sjodin A."/>
        </authorList>
    </citation>
    <scope>NUCLEOTIDE SEQUENCE [LARGE SCALE GENOMIC DNA]</scope>
    <source>
        <strain evidence="1 2">08HL01032</strain>
    </source>
</reference>
<dbReference type="Pfam" id="PF14107">
    <property type="entry name" value="DUF4280"/>
    <property type="match status" value="1"/>
</dbReference>
<protein>
    <recommendedName>
        <fullName evidence="3">DUF4280 domain-containing protein</fullName>
    </recommendedName>
</protein>
<keyword evidence="2" id="KW-1185">Reference proteome</keyword>
<proteinExistence type="predicted"/>
<dbReference type="AlphaFoldDB" id="A0A0A8E894"/>